<dbReference type="EMBL" id="CDGG01000001">
    <property type="protein sequence ID" value="CEI82668.1"/>
    <property type="molecule type" value="Genomic_DNA"/>
</dbReference>
<proteinExistence type="predicted"/>
<organism evidence="2 3">
    <name type="scientific">Oceanobacillus oncorhynchi</name>
    <dbReference type="NCBI Taxonomy" id="545501"/>
    <lineage>
        <taxon>Bacteria</taxon>
        <taxon>Bacillati</taxon>
        <taxon>Bacillota</taxon>
        <taxon>Bacilli</taxon>
        <taxon>Bacillales</taxon>
        <taxon>Bacillaceae</taxon>
        <taxon>Oceanobacillus</taxon>
    </lineage>
</organism>
<dbReference type="RefSeq" id="WP_175297040.1">
    <property type="nucleotide sequence ID" value="NZ_CDGG01000001.1"/>
</dbReference>
<evidence type="ECO:0000313" key="2">
    <source>
        <dbReference type="EMBL" id="CEI82668.1"/>
    </source>
</evidence>
<sequence>MTELEKKLMKQIEHLTIQNEKQAKQIEQLINQLTNMNRRLFGTSSEKNP</sequence>
<feature type="coiled-coil region" evidence="1">
    <location>
        <begin position="5"/>
        <end position="39"/>
    </location>
</feature>
<accession>A0A0A1MHV2</accession>
<name>A0A0A1MHV2_9BACI</name>
<evidence type="ECO:0000313" key="3">
    <source>
        <dbReference type="Proteomes" id="UP000040453"/>
    </source>
</evidence>
<protein>
    <submittedName>
        <fullName evidence="2">Uncharacterized protein</fullName>
    </submittedName>
</protein>
<keyword evidence="1" id="KW-0175">Coiled coil</keyword>
<evidence type="ECO:0000256" key="1">
    <source>
        <dbReference type="SAM" id="Coils"/>
    </source>
</evidence>
<reference evidence="2 3" key="1">
    <citation type="submission" date="2014-11" db="EMBL/GenBank/DDBJ databases">
        <authorList>
            <person name="Urmite Genomes Urmite Genomes"/>
        </authorList>
    </citation>
    <scope>NUCLEOTIDE SEQUENCE [LARGE SCALE GENOMIC DNA]</scope>
    <source>
        <strain evidence="2 3">Oc5</strain>
    </source>
</reference>
<keyword evidence="3" id="KW-1185">Reference proteome</keyword>
<gene>
    <name evidence="2" type="ORF">BN997_02553</name>
</gene>
<dbReference type="AlphaFoldDB" id="A0A0A1MHV2"/>
<dbReference type="Proteomes" id="UP000040453">
    <property type="component" value="Unassembled WGS sequence"/>
</dbReference>